<keyword evidence="1" id="KW-1133">Transmembrane helix</keyword>
<evidence type="ECO:0000313" key="2">
    <source>
        <dbReference type="EMBL" id="GAA1802343.1"/>
    </source>
</evidence>
<keyword evidence="1" id="KW-0812">Transmembrane</keyword>
<gene>
    <name evidence="2" type="ORF">GCM10009682_25240</name>
</gene>
<sequence>MVSTPPLRLTERIPADLPLVVHHNVRKRLLVYGSAYFAWCLVLLGPAALLVPTTAGRGVIAVVVAGGCLVPVVGFLLGVYLWALASRGPVLAAGPDGMWVKCRSVPVRAVWLPWESIELVSRSRWWAFERMIKIRPRDPDIRRQFGPAGTFDATIGWWYFGPPLSALLSFTDRAESEVLAAIERYSAGRLT</sequence>
<dbReference type="RefSeq" id="WP_344129897.1">
    <property type="nucleotide sequence ID" value="NZ_BAAALT010000064.1"/>
</dbReference>
<evidence type="ECO:0000256" key="1">
    <source>
        <dbReference type="SAM" id="Phobius"/>
    </source>
</evidence>
<proteinExistence type="predicted"/>
<comment type="caution">
    <text evidence="2">The sequence shown here is derived from an EMBL/GenBank/DDBJ whole genome shotgun (WGS) entry which is preliminary data.</text>
</comment>
<feature type="transmembrane region" description="Helical" evidence="1">
    <location>
        <begin position="29"/>
        <end position="52"/>
    </location>
</feature>
<accession>A0ABP4Y5S9</accession>
<protein>
    <recommendedName>
        <fullName evidence="4">PH domain-containing protein</fullName>
    </recommendedName>
</protein>
<dbReference type="EMBL" id="BAAALT010000064">
    <property type="protein sequence ID" value="GAA1802343.1"/>
    <property type="molecule type" value="Genomic_DNA"/>
</dbReference>
<evidence type="ECO:0008006" key="4">
    <source>
        <dbReference type="Google" id="ProtNLM"/>
    </source>
</evidence>
<feature type="transmembrane region" description="Helical" evidence="1">
    <location>
        <begin position="58"/>
        <end position="83"/>
    </location>
</feature>
<keyword evidence="3" id="KW-1185">Reference proteome</keyword>
<organism evidence="2 3">
    <name type="scientific">Luedemannella flava</name>
    <dbReference type="NCBI Taxonomy" id="349316"/>
    <lineage>
        <taxon>Bacteria</taxon>
        <taxon>Bacillati</taxon>
        <taxon>Actinomycetota</taxon>
        <taxon>Actinomycetes</taxon>
        <taxon>Micromonosporales</taxon>
        <taxon>Micromonosporaceae</taxon>
        <taxon>Luedemannella</taxon>
    </lineage>
</organism>
<name>A0ABP4Y5S9_9ACTN</name>
<evidence type="ECO:0000313" key="3">
    <source>
        <dbReference type="Proteomes" id="UP001500218"/>
    </source>
</evidence>
<keyword evidence="1" id="KW-0472">Membrane</keyword>
<dbReference type="Proteomes" id="UP001500218">
    <property type="component" value="Unassembled WGS sequence"/>
</dbReference>
<reference evidence="3" key="1">
    <citation type="journal article" date="2019" name="Int. J. Syst. Evol. Microbiol.">
        <title>The Global Catalogue of Microorganisms (GCM) 10K type strain sequencing project: providing services to taxonomists for standard genome sequencing and annotation.</title>
        <authorList>
            <consortium name="The Broad Institute Genomics Platform"/>
            <consortium name="The Broad Institute Genome Sequencing Center for Infectious Disease"/>
            <person name="Wu L."/>
            <person name="Ma J."/>
        </authorList>
    </citation>
    <scope>NUCLEOTIDE SEQUENCE [LARGE SCALE GENOMIC DNA]</scope>
    <source>
        <strain evidence="3">JCM 13250</strain>
    </source>
</reference>